<feature type="domain" description="PIH1 N-terminal" evidence="3">
    <location>
        <begin position="48"/>
        <end position="150"/>
    </location>
</feature>
<dbReference type="Proteomes" id="UP001165060">
    <property type="component" value="Unassembled WGS sequence"/>
</dbReference>
<dbReference type="PANTHER" id="PTHR22997:SF0">
    <property type="entry name" value="PIH1 DOMAIN-CONTAINING PROTEIN 1"/>
    <property type="match status" value="1"/>
</dbReference>
<keyword evidence="5" id="KW-1185">Reference proteome</keyword>
<dbReference type="PANTHER" id="PTHR22997">
    <property type="entry name" value="PIH1 DOMAIN-CONTAINING PROTEIN 1"/>
    <property type="match status" value="1"/>
</dbReference>
<name>A0ABQ6N538_9STRA</name>
<accession>A0ABQ6N538</accession>
<evidence type="ECO:0000259" key="3">
    <source>
        <dbReference type="Pfam" id="PF08190"/>
    </source>
</evidence>
<comment type="similarity">
    <text evidence="1">Belongs to the PIH1 family.</text>
</comment>
<reference evidence="4 5" key="1">
    <citation type="journal article" date="2023" name="Commun. Biol.">
        <title>Genome analysis of Parmales, the sister group of diatoms, reveals the evolutionary specialization of diatoms from phago-mixotrophs to photoautotrophs.</title>
        <authorList>
            <person name="Ban H."/>
            <person name="Sato S."/>
            <person name="Yoshikawa S."/>
            <person name="Yamada K."/>
            <person name="Nakamura Y."/>
            <person name="Ichinomiya M."/>
            <person name="Sato N."/>
            <person name="Blanc-Mathieu R."/>
            <person name="Endo H."/>
            <person name="Kuwata A."/>
            <person name="Ogata H."/>
        </authorList>
    </citation>
    <scope>NUCLEOTIDE SEQUENCE [LARGE SCALE GENOMIC DNA]</scope>
</reference>
<proteinExistence type="inferred from homology"/>
<sequence>MNLGIQHAARPGDFGAAPNSKKLPREVIQMAKQMGLDMTGLGQEAEDMCSHAGIQKPLEPSGTPVADSRPHLDNMQIPLVVGQVRSTPDNSGDTVSAMDVVFNPWCIKMSLQNNVFRAQIVELALNWVQQEQSCKLERAWKVINSKYKGGSGEHKSKPLPFPVDEEMLSEADREVIRKQKEERKAEREKMKAEMQAATEPAKMETTTPDSLLGALKTKQEAENEDPLPNLSLQNMGLSNLANIGIGNNSNPSNPNKKPGIQEIDPSPPKKPIIEEVKPKGKPLKKQMKGFLDSKKAKDEGFGLYGENGSSGDGQSGKGGTYSKFMSRCKVVDTASMSEEEQQRMMKKHADGSLQKEADAEKAAERAADAHGSQALNKPPPAPPPQKAAPPPGKMDGMGKGFLDGMNKLYKGQGSSEGGGGDPNGTFDAEFQKLMEAADPAFASQFKDPRAKHSTATGNQEEDIMTEALASLAQVIEPGSNASPGAGLDLSAVAAKAAKEKEERSRAEKKLMDMQASGLEDDSAAKKQAPPKTLSHSLKSTAAGSDYVIDLSSFPTDSKLSMADMDLEVGGGTIVLRSKHGGVVVPLGADDDESNISAKLSQKKRTLTVKVAARREKL</sequence>
<feature type="compositionally biased region" description="Basic and acidic residues" evidence="2">
    <location>
        <begin position="291"/>
        <end position="300"/>
    </location>
</feature>
<protein>
    <recommendedName>
        <fullName evidence="3">PIH1 N-terminal domain-containing protein</fullName>
    </recommendedName>
</protein>
<feature type="compositionally biased region" description="Gly residues" evidence="2">
    <location>
        <begin position="302"/>
        <end position="319"/>
    </location>
</feature>
<evidence type="ECO:0000313" key="5">
    <source>
        <dbReference type="Proteomes" id="UP001165060"/>
    </source>
</evidence>
<feature type="compositionally biased region" description="Pro residues" evidence="2">
    <location>
        <begin position="377"/>
        <end position="392"/>
    </location>
</feature>
<feature type="region of interest" description="Disordered" evidence="2">
    <location>
        <begin position="492"/>
        <end position="538"/>
    </location>
</feature>
<feature type="region of interest" description="Disordered" evidence="2">
    <location>
        <begin position="1"/>
        <end position="21"/>
    </location>
</feature>
<organism evidence="4 5">
    <name type="scientific">Tetraparma gracilis</name>
    <dbReference type="NCBI Taxonomy" id="2962635"/>
    <lineage>
        <taxon>Eukaryota</taxon>
        <taxon>Sar</taxon>
        <taxon>Stramenopiles</taxon>
        <taxon>Ochrophyta</taxon>
        <taxon>Bolidophyceae</taxon>
        <taxon>Parmales</taxon>
        <taxon>Triparmaceae</taxon>
        <taxon>Tetraparma</taxon>
    </lineage>
</organism>
<feature type="region of interest" description="Disordered" evidence="2">
    <location>
        <begin position="180"/>
        <end position="208"/>
    </location>
</feature>
<dbReference type="InterPro" id="IPR012981">
    <property type="entry name" value="PIH1_N"/>
</dbReference>
<evidence type="ECO:0000313" key="4">
    <source>
        <dbReference type="EMBL" id="GMI40792.1"/>
    </source>
</evidence>
<feature type="compositionally biased region" description="Basic and acidic residues" evidence="2">
    <location>
        <begin position="340"/>
        <end position="368"/>
    </location>
</feature>
<feature type="compositionally biased region" description="Basic and acidic residues" evidence="2">
    <location>
        <begin position="496"/>
        <end position="511"/>
    </location>
</feature>
<feature type="region of interest" description="Disordered" evidence="2">
    <location>
        <begin position="242"/>
        <end position="428"/>
    </location>
</feature>
<evidence type="ECO:0000256" key="2">
    <source>
        <dbReference type="SAM" id="MobiDB-lite"/>
    </source>
</evidence>
<dbReference type="EMBL" id="BRYB01000954">
    <property type="protein sequence ID" value="GMI40792.1"/>
    <property type="molecule type" value="Genomic_DNA"/>
</dbReference>
<comment type="caution">
    <text evidence="4">The sequence shown here is derived from an EMBL/GenBank/DDBJ whole genome shotgun (WGS) entry which is preliminary data.</text>
</comment>
<feature type="compositionally biased region" description="Basic and acidic residues" evidence="2">
    <location>
        <begin position="180"/>
        <end position="192"/>
    </location>
</feature>
<evidence type="ECO:0000256" key="1">
    <source>
        <dbReference type="ARBA" id="ARBA00008511"/>
    </source>
</evidence>
<feature type="compositionally biased region" description="Low complexity" evidence="2">
    <location>
        <begin position="242"/>
        <end position="264"/>
    </location>
</feature>
<dbReference type="InterPro" id="IPR050734">
    <property type="entry name" value="PIH1/Kintoun_subfamily"/>
</dbReference>
<dbReference type="Pfam" id="PF08190">
    <property type="entry name" value="PIH1"/>
    <property type="match status" value="1"/>
</dbReference>
<feature type="region of interest" description="Disordered" evidence="2">
    <location>
        <begin position="442"/>
        <end position="464"/>
    </location>
</feature>
<gene>
    <name evidence="4" type="ORF">TeGR_g7443</name>
</gene>